<evidence type="ECO:0000313" key="2">
    <source>
        <dbReference type="Proteomes" id="UP000176300"/>
    </source>
</evidence>
<dbReference type="Proteomes" id="UP000176300">
    <property type="component" value="Unassembled WGS sequence"/>
</dbReference>
<dbReference type="EMBL" id="MFQS01000050">
    <property type="protein sequence ID" value="OGH82120.1"/>
    <property type="molecule type" value="Genomic_DNA"/>
</dbReference>
<proteinExistence type="predicted"/>
<dbReference type="InterPro" id="IPR026350">
    <property type="entry name" value="GxxExxY"/>
</dbReference>
<gene>
    <name evidence="1" type="ORF">A2373_01840</name>
</gene>
<comment type="caution">
    <text evidence="1">The sequence shown here is derived from an EMBL/GenBank/DDBJ whole genome shotgun (WGS) entry which is preliminary data.</text>
</comment>
<protein>
    <recommendedName>
        <fullName evidence="3">GxxExxY protein</fullName>
    </recommendedName>
</protein>
<dbReference type="Pfam" id="PF13366">
    <property type="entry name" value="PDDEXK_3"/>
    <property type="match status" value="1"/>
</dbReference>
<dbReference type="STRING" id="1798697.A2373_01840"/>
<dbReference type="AlphaFoldDB" id="A0A1F6NE80"/>
<organism evidence="1 2">
    <name type="scientific">Candidatus Magasanikbacteria bacterium RIFOXYB1_FULL_40_15</name>
    <dbReference type="NCBI Taxonomy" id="1798697"/>
    <lineage>
        <taxon>Bacteria</taxon>
        <taxon>Candidatus Magasanikiibacteriota</taxon>
    </lineage>
</organism>
<reference evidence="1 2" key="1">
    <citation type="journal article" date="2016" name="Nat. Commun.">
        <title>Thousands of microbial genomes shed light on interconnected biogeochemical processes in an aquifer system.</title>
        <authorList>
            <person name="Anantharaman K."/>
            <person name="Brown C.T."/>
            <person name="Hug L.A."/>
            <person name="Sharon I."/>
            <person name="Castelle C.J."/>
            <person name="Probst A.J."/>
            <person name="Thomas B.C."/>
            <person name="Singh A."/>
            <person name="Wilkins M.J."/>
            <person name="Karaoz U."/>
            <person name="Brodie E.L."/>
            <person name="Williams K.H."/>
            <person name="Hubbard S.S."/>
            <person name="Banfield J.F."/>
        </authorList>
    </citation>
    <scope>NUCLEOTIDE SEQUENCE [LARGE SCALE GENOMIC DNA]</scope>
</reference>
<evidence type="ECO:0008006" key="3">
    <source>
        <dbReference type="Google" id="ProtNLM"/>
    </source>
</evidence>
<sequence>MTRETDAKLKTDAKLLYKEESYIIQGGAFEVYKQFRNRHKEVIYQRALVEYFKNKKLNVEREKQIPIYFQDKKVGVYIPDVVVNNSVFVELKCKPNITKDDINQFWYYLKCSDYKVGYLINFGSPKGVQIIRRIYDTARKK</sequence>
<evidence type="ECO:0000313" key="1">
    <source>
        <dbReference type="EMBL" id="OGH82120.1"/>
    </source>
</evidence>
<dbReference type="NCBIfam" id="TIGR04256">
    <property type="entry name" value="GxxExxY"/>
    <property type="match status" value="1"/>
</dbReference>
<accession>A0A1F6NE80</accession>
<name>A0A1F6NE80_9BACT</name>